<feature type="region of interest" description="Disordered" evidence="1">
    <location>
        <begin position="1"/>
        <end position="25"/>
    </location>
</feature>
<evidence type="ECO:0000313" key="3">
    <source>
        <dbReference type="EMBL" id="QIS04616.1"/>
    </source>
</evidence>
<evidence type="ECO:0000256" key="1">
    <source>
        <dbReference type="SAM" id="MobiDB-lite"/>
    </source>
</evidence>
<reference evidence="3 4" key="1">
    <citation type="journal article" date="2019" name="ACS Chem. Biol.">
        <title>Identification and Mobilization of a Cryptic Antibiotic Biosynthesis Gene Locus from a Human-Pathogenic Nocardia Isolate.</title>
        <authorList>
            <person name="Herisse M."/>
            <person name="Ishida K."/>
            <person name="Porter J.L."/>
            <person name="Howden B."/>
            <person name="Hertweck C."/>
            <person name="Stinear T.P."/>
            <person name="Pidot S.J."/>
        </authorList>
    </citation>
    <scope>NUCLEOTIDE SEQUENCE [LARGE SCALE GENOMIC DNA]</scope>
    <source>
        <strain evidence="3 4">AUSMDU00024985</strain>
    </source>
</reference>
<dbReference type="RefSeq" id="WP_167463733.1">
    <property type="nucleotide sequence ID" value="NZ_CP046171.1"/>
</dbReference>
<accession>A0A6G9XUP8</accession>
<dbReference type="Proteomes" id="UP000501705">
    <property type="component" value="Chromosome"/>
</dbReference>
<protein>
    <submittedName>
        <fullName evidence="3">Uncharacterized protein</fullName>
    </submittedName>
</protein>
<evidence type="ECO:0000313" key="4">
    <source>
        <dbReference type="Proteomes" id="UP000501705"/>
    </source>
</evidence>
<organism evidence="3 4">
    <name type="scientific">Nocardia brasiliensis</name>
    <dbReference type="NCBI Taxonomy" id="37326"/>
    <lineage>
        <taxon>Bacteria</taxon>
        <taxon>Bacillati</taxon>
        <taxon>Actinomycetota</taxon>
        <taxon>Actinomycetes</taxon>
        <taxon>Mycobacteriales</taxon>
        <taxon>Nocardiaceae</taxon>
        <taxon>Nocardia</taxon>
    </lineage>
</organism>
<keyword evidence="2" id="KW-1133">Transmembrane helix</keyword>
<proteinExistence type="predicted"/>
<dbReference type="AlphaFoldDB" id="A0A6G9XUP8"/>
<gene>
    <name evidence="3" type="ORF">F5X71_21805</name>
</gene>
<dbReference type="EMBL" id="CP046171">
    <property type="protein sequence ID" value="QIS04616.1"/>
    <property type="molecule type" value="Genomic_DNA"/>
</dbReference>
<evidence type="ECO:0000256" key="2">
    <source>
        <dbReference type="SAM" id="Phobius"/>
    </source>
</evidence>
<sequence length="70" mass="7427">MSGEMHGEHAEARFGAAPRPSGRTSPVWPRVRDMLVLAGDVVGVLVLIVAAALIGAHDTVLDLLRVLSDR</sequence>
<feature type="transmembrane region" description="Helical" evidence="2">
    <location>
        <begin position="34"/>
        <end position="56"/>
    </location>
</feature>
<name>A0A6G9XUP8_NOCBR</name>
<keyword evidence="2" id="KW-0812">Transmembrane</keyword>
<feature type="compositionally biased region" description="Basic and acidic residues" evidence="1">
    <location>
        <begin position="1"/>
        <end position="12"/>
    </location>
</feature>
<keyword evidence="2" id="KW-0472">Membrane</keyword>